<dbReference type="RefSeq" id="WP_141443838.1">
    <property type="nucleotide sequence ID" value="NZ_CP038231.1"/>
</dbReference>
<dbReference type="Proteomes" id="UP000318709">
    <property type="component" value="Chromosome"/>
</dbReference>
<dbReference type="OrthoDB" id="6444802at2"/>
<proteinExistence type="predicted"/>
<sequence>MADMTAWYTIPLSSALPSQTLSVMLNGVQTRLWLRQLGVGLFVDIWAGGVPLAMGVLAQDRVALVNSSASPLGGELYFIDTSGTADPDYAGLGVRHLLYYRQDGTGVGTVAGAGEVG</sequence>
<feature type="domain" description="Cyanophage baseplate Pam3 plug gp18" evidence="1">
    <location>
        <begin position="8"/>
        <end position="101"/>
    </location>
</feature>
<dbReference type="EMBL" id="CP038231">
    <property type="protein sequence ID" value="QDH14134.1"/>
    <property type="molecule type" value="Genomic_DNA"/>
</dbReference>
<name>A0A4Y6UAA4_9PROT</name>
<protein>
    <recommendedName>
        <fullName evidence="1">Cyanophage baseplate Pam3 plug gp18 domain-containing protein</fullName>
    </recommendedName>
</protein>
<evidence type="ECO:0000259" key="1">
    <source>
        <dbReference type="Pfam" id="PF22479"/>
    </source>
</evidence>
<evidence type="ECO:0000313" key="2">
    <source>
        <dbReference type="EMBL" id="QDH14134.1"/>
    </source>
</evidence>
<dbReference type="InterPro" id="IPR054252">
    <property type="entry name" value="Pam3_gp18"/>
</dbReference>
<evidence type="ECO:0000313" key="3">
    <source>
        <dbReference type="Proteomes" id="UP000318709"/>
    </source>
</evidence>
<dbReference type="AlphaFoldDB" id="A0A4Y6UAA4"/>
<reference evidence="2 3" key="1">
    <citation type="submission" date="2019-03" db="EMBL/GenBank/DDBJ databases">
        <title>The complete genome sequence of Swingsia_sp. F3b2 LMG30590(T).</title>
        <authorList>
            <person name="Chua K.-O."/>
            <person name="Chan K.-G."/>
            <person name="See-Too W.-S."/>
        </authorList>
    </citation>
    <scope>NUCLEOTIDE SEQUENCE [LARGE SCALE GENOMIC DNA]</scope>
    <source>
        <strain evidence="2 3">F3b2</strain>
    </source>
</reference>
<organism evidence="2 3">
    <name type="scientific">Formicincola oecophyllae</name>
    <dbReference type="NCBI Taxonomy" id="2558361"/>
    <lineage>
        <taxon>Bacteria</taxon>
        <taxon>Pseudomonadati</taxon>
        <taxon>Pseudomonadota</taxon>
        <taxon>Alphaproteobacteria</taxon>
        <taxon>Acetobacterales</taxon>
        <taxon>Acetobacteraceae</taxon>
        <taxon>Formicincola</taxon>
    </lineage>
</organism>
<accession>A0A4Y6UAA4</accession>
<dbReference type="Pfam" id="PF22479">
    <property type="entry name" value="Pam3_gp18"/>
    <property type="match status" value="1"/>
</dbReference>
<gene>
    <name evidence="2" type="ORF">E3E12_07980</name>
</gene>
<dbReference type="KEGG" id="swf:E3E12_07980"/>
<keyword evidence="3" id="KW-1185">Reference proteome</keyword>